<organism evidence="3">
    <name type="scientific">marine sediment metagenome</name>
    <dbReference type="NCBI Taxonomy" id="412755"/>
    <lineage>
        <taxon>unclassified sequences</taxon>
        <taxon>metagenomes</taxon>
        <taxon>ecological metagenomes</taxon>
    </lineage>
</organism>
<dbReference type="GO" id="GO:0005829">
    <property type="term" value="C:cytosol"/>
    <property type="evidence" value="ECO:0007669"/>
    <property type="project" value="TreeGrafter"/>
</dbReference>
<dbReference type="PANTHER" id="PTHR11365">
    <property type="entry name" value="5-OXOPROLINASE RELATED"/>
    <property type="match status" value="1"/>
</dbReference>
<dbReference type="AlphaFoldDB" id="A0A0F8WGQ7"/>
<dbReference type="Pfam" id="PF01968">
    <property type="entry name" value="Hydantoinase_A"/>
    <property type="match status" value="1"/>
</dbReference>
<dbReference type="GO" id="GO:0017168">
    <property type="term" value="F:5-oxoprolinase (ATP-hydrolyzing) activity"/>
    <property type="evidence" value="ECO:0007669"/>
    <property type="project" value="TreeGrafter"/>
</dbReference>
<reference evidence="3" key="1">
    <citation type="journal article" date="2015" name="Nature">
        <title>Complex archaea that bridge the gap between prokaryotes and eukaryotes.</title>
        <authorList>
            <person name="Spang A."/>
            <person name="Saw J.H."/>
            <person name="Jorgensen S.L."/>
            <person name="Zaremba-Niedzwiedzka K."/>
            <person name="Martijn J."/>
            <person name="Lind A.E."/>
            <person name="van Eijk R."/>
            <person name="Schleper C."/>
            <person name="Guy L."/>
            <person name="Ettema T.J."/>
        </authorList>
    </citation>
    <scope>NUCLEOTIDE SEQUENCE</scope>
</reference>
<dbReference type="GO" id="GO:0006749">
    <property type="term" value="P:glutathione metabolic process"/>
    <property type="evidence" value="ECO:0007669"/>
    <property type="project" value="TreeGrafter"/>
</dbReference>
<protein>
    <submittedName>
        <fullName evidence="3">Uncharacterized protein</fullName>
    </submittedName>
</protein>
<gene>
    <name evidence="3" type="ORF">LCGC14_3070990</name>
</gene>
<feature type="domain" description="Hydantoinase A/oxoprolinase" evidence="1">
    <location>
        <begin position="28"/>
        <end position="214"/>
    </location>
</feature>
<evidence type="ECO:0000313" key="3">
    <source>
        <dbReference type="EMBL" id="KKK55793.1"/>
    </source>
</evidence>
<evidence type="ECO:0000259" key="1">
    <source>
        <dbReference type="Pfam" id="PF01968"/>
    </source>
</evidence>
<dbReference type="EMBL" id="LAZR01065321">
    <property type="protein sequence ID" value="KKK55793.1"/>
    <property type="molecule type" value="Genomic_DNA"/>
</dbReference>
<proteinExistence type="predicted"/>
<sequence>AVRRMAKRTRLRQRERQRQTADYLRRNPYCEAHKSVGETVIAMQAHHIKSVGAGGGSIAWLDKGGMLRVGPVSSGAQPGPACYNKNGKKVTVTDSHVYRGFIRAENFVGGEFPLNADASKTVLAELGKECGMSMEDLAEAVIKITTNNMMQAVRVVSTERGNDPRNYTIVAFGGAGPLHAVELADELGISQVLVPRHAGLLSAYGLLVADIIRDYVQTDVRSIGTLTQSDINNALKKLIERAFHEFNNYGYKKEEIVFLPSVELRYQGQAFELEIPIDIDISVEELTRLFHETHQMRYGHSTIGEPVEIVNYRLQAKVIHRKENLVFEEKNNCDDSVFKKNVYIDGQWKSC</sequence>
<dbReference type="Pfam" id="PF19278">
    <property type="entry name" value="Hydant_A_C"/>
    <property type="match status" value="1"/>
</dbReference>
<accession>A0A0F8WGQ7</accession>
<evidence type="ECO:0000259" key="2">
    <source>
        <dbReference type="Pfam" id="PF19278"/>
    </source>
</evidence>
<comment type="caution">
    <text evidence="3">The sequence shown here is derived from an EMBL/GenBank/DDBJ whole genome shotgun (WGS) entry which is preliminary data.</text>
</comment>
<dbReference type="InterPro" id="IPR045079">
    <property type="entry name" value="Oxoprolinase-like"/>
</dbReference>
<dbReference type="InterPro" id="IPR049517">
    <property type="entry name" value="ACX-like_C"/>
</dbReference>
<feature type="domain" description="Acetophenone carboxylase-like C-terminal" evidence="2">
    <location>
        <begin position="229"/>
        <end position="348"/>
    </location>
</feature>
<name>A0A0F8WGQ7_9ZZZZ</name>
<dbReference type="PANTHER" id="PTHR11365:SF23">
    <property type="entry name" value="HYPOTHETICAL 5-OXOPROLINASE (EUROFUNG)-RELATED"/>
    <property type="match status" value="1"/>
</dbReference>
<feature type="non-terminal residue" evidence="3">
    <location>
        <position position="1"/>
    </location>
</feature>
<dbReference type="InterPro" id="IPR002821">
    <property type="entry name" value="Hydantoinase_A"/>
</dbReference>
<feature type="non-terminal residue" evidence="3">
    <location>
        <position position="351"/>
    </location>
</feature>